<dbReference type="EMBL" id="MU277195">
    <property type="protein sequence ID" value="KAI0065396.1"/>
    <property type="molecule type" value="Genomic_DNA"/>
</dbReference>
<dbReference type="Proteomes" id="UP000814140">
    <property type="component" value="Unassembled WGS sequence"/>
</dbReference>
<comment type="caution">
    <text evidence="1">The sequence shown here is derived from an EMBL/GenBank/DDBJ whole genome shotgun (WGS) entry which is preliminary data.</text>
</comment>
<keyword evidence="2" id="KW-1185">Reference proteome</keyword>
<gene>
    <name evidence="1" type="ORF">BV25DRAFT_1821796</name>
</gene>
<organism evidence="1 2">
    <name type="scientific">Artomyces pyxidatus</name>
    <dbReference type="NCBI Taxonomy" id="48021"/>
    <lineage>
        <taxon>Eukaryota</taxon>
        <taxon>Fungi</taxon>
        <taxon>Dikarya</taxon>
        <taxon>Basidiomycota</taxon>
        <taxon>Agaricomycotina</taxon>
        <taxon>Agaricomycetes</taxon>
        <taxon>Russulales</taxon>
        <taxon>Auriscalpiaceae</taxon>
        <taxon>Artomyces</taxon>
    </lineage>
</organism>
<evidence type="ECO:0000313" key="2">
    <source>
        <dbReference type="Proteomes" id="UP000814140"/>
    </source>
</evidence>
<reference evidence="1" key="2">
    <citation type="journal article" date="2022" name="New Phytol.">
        <title>Evolutionary transition to the ectomycorrhizal habit in the genomes of a hyperdiverse lineage of mushroom-forming fungi.</title>
        <authorList>
            <person name="Looney B."/>
            <person name="Miyauchi S."/>
            <person name="Morin E."/>
            <person name="Drula E."/>
            <person name="Courty P.E."/>
            <person name="Kohler A."/>
            <person name="Kuo A."/>
            <person name="LaButti K."/>
            <person name="Pangilinan J."/>
            <person name="Lipzen A."/>
            <person name="Riley R."/>
            <person name="Andreopoulos W."/>
            <person name="He G."/>
            <person name="Johnson J."/>
            <person name="Nolan M."/>
            <person name="Tritt A."/>
            <person name="Barry K.W."/>
            <person name="Grigoriev I.V."/>
            <person name="Nagy L.G."/>
            <person name="Hibbett D."/>
            <person name="Henrissat B."/>
            <person name="Matheny P.B."/>
            <person name="Labbe J."/>
            <person name="Martin F.M."/>
        </authorList>
    </citation>
    <scope>NUCLEOTIDE SEQUENCE</scope>
    <source>
        <strain evidence="1">HHB10654</strain>
    </source>
</reference>
<proteinExistence type="predicted"/>
<name>A0ACB8TB47_9AGAM</name>
<protein>
    <submittedName>
        <fullName evidence="1">Uncharacterized protein</fullName>
    </submittedName>
</protein>
<reference evidence="1" key="1">
    <citation type="submission" date="2021-03" db="EMBL/GenBank/DDBJ databases">
        <authorList>
            <consortium name="DOE Joint Genome Institute"/>
            <person name="Ahrendt S."/>
            <person name="Looney B.P."/>
            <person name="Miyauchi S."/>
            <person name="Morin E."/>
            <person name="Drula E."/>
            <person name="Courty P.E."/>
            <person name="Chicoki N."/>
            <person name="Fauchery L."/>
            <person name="Kohler A."/>
            <person name="Kuo A."/>
            <person name="Labutti K."/>
            <person name="Pangilinan J."/>
            <person name="Lipzen A."/>
            <person name="Riley R."/>
            <person name="Andreopoulos W."/>
            <person name="He G."/>
            <person name="Johnson J."/>
            <person name="Barry K.W."/>
            <person name="Grigoriev I.V."/>
            <person name="Nagy L."/>
            <person name="Hibbett D."/>
            <person name="Henrissat B."/>
            <person name="Matheny P.B."/>
            <person name="Labbe J."/>
            <person name="Martin F."/>
        </authorList>
    </citation>
    <scope>NUCLEOTIDE SEQUENCE</scope>
    <source>
        <strain evidence="1">HHB10654</strain>
    </source>
</reference>
<accession>A0ACB8TB47</accession>
<sequence length="301" mass="33382">MSTVINVGPTWKGFKAIKNLIIFGDSYSAVGYDARCPKPSSENPIGLPLPGITYNEPDKFNWVGHLITSYCNNRSDILVYDYAIGGQTVSGVCNQVDRQFLSSIGPKIGKAWNASDALFVTWVGINDCAFISNPDHIASSMEVLFTSQESLYAAGVRNFLFIDIPPVHRTPAYPARPKNETSSENFPRWNAELRSAIQEFFSKYRDITVMVYSAWHTFSRVLDDPTPFDFPADHVRKAFGKIWYDNLHPTSAMHEIVAQDMSVFLHDVSATVAEGLSGTEKQTPGRSAESDIMKGCTCISS</sequence>
<evidence type="ECO:0000313" key="1">
    <source>
        <dbReference type="EMBL" id="KAI0065396.1"/>
    </source>
</evidence>